<accession>A0A1I6DS03</accession>
<evidence type="ECO:0000313" key="14">
    <source>
        <dbReference type="EMBL" id="SFR08243.1"/>
    </source>
</evidence>
<evidence type="ECO:0000256" key="10">
    <source>
        <dbReference type="ARBA" id="ARBA00023049"/>
    </source>
</evidence>
<feature type="transmembrane region" description="Helical" evidence="12">
    <location>
        <begin position="116"/>
        <end position="134"/>
    </location>
</feature>
<evidence type="ECO:0000256" key="11">
    <source>
        <dbReference type="ARBA" id="ARBA00023136"/>
    </source>
</evidence>
<evidence type="ECO:0000256" key="4">
    <source>
        <dbReference type="ARBA" id="ARBA00022670"/>
    </source>
</evidence>
<dbReference type="GO" id="GO:0008237">
    <property type="term" value="F:metallopeptidase activity"/>
    <property type="evidence" value="ECO:0007669"/>
    <property type="project" value="UniProtKB-KW"/>
</dbReference>
<feature type="transmembrane region" description="Helical" evidence="12">
    <location>
        <begin position="155"/>
        <end position="173"/>
    </location>
</feature>
<comment type="cofactor">
    <cofactor evidence="1">
        <name>Zn(2+)</name>
        <dbReference type="ChEBI" id="CHEBI:29105"/>
    </cofactor>
</comment>
<dbReference type="PANTHER" id="PTHR39188:SF3">
    <property type="entry name" value="STAGE IV SPORULATION PROTEIN FB"/>
    <property type="match status" value="1"/>
</dbReference>
<dbReference type="GO" id="GO:0046872">
    <property type="term" value="F:metal ion binding"/>
    <property type="evidence" value="ECO:0007669"/>
    <property type="project" value="UniProtKB-KW"/>
</dbReference>
<evidence type="ECO:0000256" key="5">
    <source>
        <dbReference type="ARBA" id="ARBA00022692"/>
    </source>
</evidence>
<keyword evidence="9 12" id="KW-1133">Transmembrane helix</keyword>
<dbReference type="Pfam" id="PF02163">
    <property type="entry name" value="Peptidase_M50"/>
    <property type="match status" value="2"/>
</dbReference>
<gene>
    <name evidence="14" type="ORF">SAMN05660706_11638</name>
</gene>
<evidence type="ECO:0000256" key="1">
    <source>
        <dbReference type="ARBA" id="ARBA00001947"/>
    </source>
</evidence>
<dbReference type="PANTHER" id="PTHR39188">
    <property type="entry name" value="MEMBRANE-ASSOCIATED ZINC METALLOPROTEASE M50B"/>
    <property type="match status" value="1"/>
</dbReference>
<keyword evidence="7" id="KW-0378">Hydrolase</keyword>
<keyword evidence="6" id="KW-0479">Metal-binding</keyword>
<feature type="transmembrane region" description="Helical" evidence="12">
    <location>
        <begin position="16"/>
        <end position="42"/>
    </location>
</feature>
<evidence type="ECO:0000256" key="8">
    <source>
        <dbReference type="ARBA" id="ARBA00022833"/>
    </source>
</evidence>
<evidence type="ECO:0000256" key="12">
    <source>
        <dbReference type="SAM" id="Phobius"/>
    </source>
</evidence>
<protein>
    <submittedName>
        <fullName evidence="14">Stage IV sporulation protein FB</fullName>
    </submittedName>
</protein>
<dbReference type="GO" id="GO:0016020">
    <property type="term" value="C:membrane"/>
    <property type="evidence" value="ECO:0007669"/>
    <property type="project" value="UniProtKB-SubCell"/>
</dbReference>
<organism evidence="14 15">
    <name type="scientific">Desulfoscipio geothermicus DSM 3669</name>
    <dbReference type="NCBI Taxonomy" id="1121426"/>
    <lineage>
        <taxon>Bacteria</taxon>
        <taxon>Bacillati</taxon>
        <taxon>Bacillota</taxon>
        <taxon>Clostridia</taxon>
        <taxon>Eubacteriales</taxon>
        <taxon>Desulfallaceae</taxon>
        <taxon>Desulfoscipio</taxon>
    </lineage>
</organism>
<dbReference type="STRING" id="39060.SAMN05660706_11638"/>
<keyword evidence="15" id="KW-1185">Reference proteome</keyword>
<feature type="domain" description="Peptidase M50" evidence="13">
    <location>
        <begin position="37"/>
        <end position="97"/>
    </location>
</feature>
<feature type="transmembrane region" description="Helical" evidence="12">
    <location>
        <begin position="84"/>
        <end position="104"/>
    </location>
</feature>
<dbReference type="Proteomes" id="UP000199584">
    <property type="component" value="Unassembled WGS sequence"/>
</dbReference>
<sequence length="291" mass="31694">MRLGRLMGVELYLNPFFMALLALFFVAGVLGRGLVAFGVVLVHEMAHALAARRLGVTLDDVELLPFGGVARAGAELAVDPVREIYIAVAGPASNLIMLGMGVAAKNYGLWHTDLGPFFLQCNLLVAAFNLLPALPLDGGRIYRACLSGRVGIRLATYRAARLGQFWAVIIAVAGALGMWAGYCGLDIPVTALFLFYAATREQKTAPYLFMQLVMRKQEEMAREGVLPANWLAAMEYVPLGQLVRPFVPRRFHLVTVLDRQGRFRGTVTETIVIDALLHRGADVPVGELLEG</sequence>
<comment type="similarity">
    <text evidence="3">Belongs to the peptidase M50B family.</text>
</comment>
<dbReference type="RefSeq" id="WP_092483849.1">
    <property type="nucleotide sequence ID" value="NZ_FOYM01000016.1"/>
</dbReference>
<evidence type="ECO:0000256" key="6">
    <source>
        <dbReference type="ARBA" id="ARBA00022723"/>
    </source>
</evidence>
<dbReference type="GO" id="GO:0006508">
    <property type="term" value="P:proteolysis"/>
    <property type="evidence" value="ECO:0007669"/>
    <property type="project" value="UniProtKB-KW"/>
</dbReference>
<feature type="domain" description="Peptidase M50" evidence="13">
    <location>
        <begin position="117"/>
        <end position="151"/>
    </location>
</feature>
<dbReference type="InterPro" id="IPR008915">
    <property type="entry name" value="Peptidase_M50"/>
</dbReference>
<keyword evidence="5 12" id="KW-0812">Transmembrane</keyword>
<keyword evidence="11 12" id="KW-0472">Membrane</keyword>
<evidence type="ECO:0000256" key="2">
    <source>
        <dbReference type="ARBA" id="ARBA00004141"/>
    </source>
</evidence>
<comment type="subcellular location">
    <subcellularLocation>
        <location evidence="2">Membrane</location>
        <topology evidence="2">Multi-pass membrane protein</topology>
    </subcellularLocation>
</comment>
<dbReference type="OrthoDB" id="166377at2"/>
<evidence type="ECO:0000256" key="9">
    <source>
        <dbReference type="ARBA" id="ARBA00022989"/>
    </source>
</evidence>
<evidence type="ECO:0000256" key="3">
    <source>
        <dbReference type="ARBA" id="ARBA00007931"/>
    </source>
</evidence>
<evidence type="ECO:0000259" key="13">
    <source>
        <dbReference type="Pfam" id="PF02163"/>
    </source>
</evidence>
<proteinExistence type="inferred from homology"/>
<reference evidence="15" key="1">
    <citation type="submission" date="2016-10" db="EMBL/GenBank/DDBJ databases">
        <authorList>
            <person name="Varghese N."/>
            <person name="Submissions S."/>
        </authorList>
    </citation>
    <scope>NUCLEOTIDE SEQUENCE [LARGE SCALE GENOMIC DNA]</scope>
    <source>
        <strain evidence="15">DSM 3669</strain>
    </source>
</reference>
<dbReference type="AlphaFoldDB" id="A0A1I6DS03"/>
<keyword evidence="8" id="KW-0862">Zinc</keyword>
<dbReference type="CDD" id="cd06161">
    <property type="entry name" value="S2P-M50_SpoIVFB"/>
    <property type="match status" value="1"/>
</dbReference>
<evidence type="ECO:0000313" key="15">
    <source>
        <dbReference type="Proteomes" id="UP000199584"/>
    </source>
</evidence>
<name>A0A1I6DS03_9FIRM</name>
<keyword evidence="4" id="KW-0645">Protease</keyword>
<dbReference type="EMBL" id="FOYM01000016">
    <property type="protein sequence ID" value="SFR08243.1"/>
    <property type="molecule type" value="Genomic_DNA"/>
</dbReference>
<evidence type="ECO:0000256" key="7">
    <source>
        <dbReference type="ARBA" id="ARBA00022801"/>
    </source>
</evidence>
<keyword evidence="10" id="KW-0482">Metalloprotease</keyword>